<protein>
    <recommendedName>
        <fullName evidence="5">SET domain-containing protein</fullName>
    </recommendedName>
</protein>
<evidence type="ECO:0000313" key="7">
    <source>
        <dbReference type="Proteomes" id="UP001530315"/>
    </source>
</evidence>
<dbReference type="PANTHER" id="PTHR13271:SF151">
    <property type="entry name" value="SET DOMAIN-CONTAINING PROTEIN 4"/>
    <property type="match status" value="1"/>
</dbReference>
<dbReference type="PROSITE" id="PS50280">
    <property type="entry name" value="SET"/>
    <property type="match status" value="1"/>
</dbReference>
<name>A0ABD3MLI1_9STRA</name>
<dbReference type="SUPFAM" id="SSF82199">
    <property type="entry name" value="SET domain"/>
    <property type="match status" value="1"/>
</dbReference>
<sequence>MRLLSLFPAATFFSLPCPISATSIQDTAKSDDPLISKFPNIVKWFRDHGGTIDDRVTIGYEPGSNVRGTIASADIPAETVLIHIPGSLVIRGTDLGDWCESIEAVNNELRKGEQSKWYNYFDFDDSSGSRLPLQWDRDSGPGRAMQELQGLPPAGDTHMHVNNYQTGCLAGKEMTDLDFKAFKMYITRAADIGMLPMYDLMNHHNGKINTRLRRDGDGGLFVTSLTDIPAGAPIYNTYARSGIESTIDSFNTYGFVEDYPQLWRWTDNESGEMSEYHAHHRYVTESEDLPDPNSSSHEVLVISPNLAALSPSTLLTSFLGNEQLSLEQWQNQIENHHFHLRSSYVNTLRDSAMTILKELPTTIEFDERLIQSEKMRLEKVRQMGRDHVNKADAIQAIEYRLAFKKALQLAIEVAEHDKFFDDTDEL</sequence>
<dbReference type="InterPro" id="IPR001214">
    <property type="entry name" value="SET_dom"/>
</dbReference>
<evidence type="ECO:0000259" key="5">
    <source>
        <dbReference type="PROSITE" id="PS50280"/>
    </source>
</evidence>
<feature type="signal peptide" evidence="4">
    <location>
        <begin position="1"/>
        <end position="21"/>
    </location>
</feature>
<keyword evidence="4" id="KW-0732">Signal</keyword>
<evidence type="ECO:0000256" key="3">
    <source>
        <dbReference type="ARBA" id="ARBA00022691"/>
    </source>
</evidence>
<gene>
    <name evidence="6" type="ORF">ACHAW5_000439</name>
</gene>
<dbReference type="SUPFAM" id="SSF81822">
    <property type="entry name" value="RuBisCo LSMT C-terminal, substrate-binding domain"/>
    <property type="match status" value="1"/>
</dbReference>
<accession>A0ABD3MLI1</accession>
<evidence type="ECO:0000313" key="6">
    <source>
        <dbReference type="EMBL" id="KAL3763042.1"/>
    </source>
</evidence>
<dbReference type="CDD" id="cd10527">
    <property type="entry name" value="SET_LSMT"/>
    <property type="match status" value="1"/>
</dbReference>
<organism evidence="6 7">
    <name type="scientific">Stephanodiscus triporus</name>
    <dbReference type="NCBI Taxonomy" id="2934178"/>
    <lineage>
        <taxon>Eukaryota</taxon>
        <taxon>Sar</taxon>
        <taxon>Stramenopiles</taxon>
        <taxon>Ochrophyta</taxon>
        <taxon>Bacillariophyta</taxon>
        <taxon>Coscinodiscophyceae</taxon>
        <taxon>Thalassiosirophycidae</taxon>
        <taxon>Stephanodiscales</taxon>
        <taxon>Stephanodiscaceae</taxon>
        <taxon>Stephanodiscus</taxon>
    </lineage>
</organism>
<keyword evidence="2" id="KW-0808">Transferase</keyword>
<feature type="domain" description="SET" evidence="5">
    <location>
        <begin position="54"/>
        <end position="239"/>
    </location>
</feature>
<proteinExistence type="predicted"/>
<dbReference type="EMBL" id="JALLAZ020001814">
    <property type="protein sequence ID" value="KAL3763042.1"/>
    <property type="molecule type" value="Genomic_DNA"/>
</dbReference>
<evidence type="ECO:0000256" key="4">
    <source>
        <dbReference type="SAM" id="SignalP"/>
    </source>
</evidence>
<evidence type="ECO:0000256" key="1">
    <source>
        <dbReference type="ARBA" id="ARBA00022603"/>
    </source>
</evidence>
<keyword evidence="3" id="KW-0949">S-adenosyl-L-methionine</keyword>
<dbReference type="InterPro" id="IPR046341">
    <property type="entry name" value="SET_dom_sf"/>
</dbReference>
<dbReference type="Pfam" id="PF00856">
    <property type="entry name" value="SET"/>
    <property type="match status" value="1"/>
</dbReference>
<dbReference type="InterPro" id="IPR050600">
    <property type="entry name" value="SETD3_SETD6_MTase"/>
</dbReference>
<dbReference type="GO" id="GO:0008168">
    <property type="term" value="F:methyltransferase activity"/>
    <property type="evidence" value="ECO:0007669"/>
    <property type="project" value="UniProtKB-KW"/>
</dbReference>
<evidence type="ECO:0000256" key="2">
    <source>
        <dbReference type="ARBA" id="ARBA00022679"/>
    </source>
</evidence>
<comment type="caution">
    <text evidence="6">The sequence shown here is derived from an EMBL/GenBank/DDBJ whole genome shotgun (WGS) entry which is preliminary data.</text>
</comment>
<dbReference type="Gene3D" id="3.90.1410.10">
    <property type="entry name" value="set domain protein methyltransferase, domain 1"/>
    <property type="match status" value="2"/>
</dbReference>
<feature type="chain" id="PRO_5044848208" description="SET domain-containing protein" evidence="4">
    <location>
        <begin position="22"/>
        <end position="426"/>
    </location>
</feature>
<keyword evidence="1" id="KW-0489">Methyltransferase</keyword>
<dbReference type="GO" id="GO:0032259">
    <property type="term" value="P:methylation"/>
    <property type="evidence" value="ECO:0007669"/>
    <property type="project" value="UniProtKB-KW"/>
</dbReference>
<dbReference type="PANTHER" id="PTHR13271">
    <property type="entry name" value="UNCHARACTERIZED PUTATIVE METHYLTRANSFERASE"/>
    <property type="match status" value="1"/>
</dbReference>
<dbReference type="AlphaFoldDB" id="A0ABD3MLI1"/>
<reference evidence="6 7" key="1">
    <citation type="submission" date="2024-10" db="EMBL/GenBank/DDBJ databases">
        <title>Updated reference genomes for cyclostephanoid diatoms.</title>
        <authorList>
            <person name="Roberts W.R."/>
            <person name="Alverson A.J."/>
        </authorList>
    </citation>
    <scope>NUCLEOTIDE SEQUENCE [LARGE SCALE GENOMIC DNA]</scope>
    <source>
        <strain evidence="6 7">AJA276-08</strain>
    </source>
</reference>
<dbReference type="InterPro" id="IPR036464">
    <property type="entry name" value="Rubisco_LSMT_subst-bd_sf"/>
</dbReference>
<keyword evidence="7" id="KW-1185">Reference proteome</keyword>
<dbReference type="Proteomes" id="UP001530315">
    <property type="component" value="Unassembled WGS sequence"/>
</dbReference>